<comment type="similarity">
    <text evidence="2 4">Belongs to the FliE family.</text>
</comment>
<dbReference type="PRINTS" id="PR01006">
    <property type="entry name" value="FLGHOOKFLIE"/>
</dbReference>
<evidence type="ECO:0000256" key="4">
    <source>
        <dbReference type="HAMAP-Rule" id="MF_00724"/>
    </source>
</evidence>
<dbReference type="OrthoDB" id="8481852at2"/>
<dbReference type="PANTHER" id="PTHR34653:SF1">
    <property type="entry name" value="FLAGELLAR HOOK-BASAL BODY COMPLEX PROTEIN FLIE"/>
    <property type="match status" value="1"/>
</dbReference>
<reference evidence="5 6" key="1">
    <citation type="submission" date="2016-10" db="EMBL/GenBank/DDBJ databases">
        <authorList>
            <person name="de Groot N.N."/>
        </authorList>
    </citation>
    <scope>NUCLEOTIDE SEQUENCE [LARGE SCALE GENOMIC DNA]</scope>
    <source>
        <strain evidence="5 6">CPCC 100156</strain>
    </source>
</reference>
<organism evidence="5 6">
    <name type="scientific">Belnapia rosea</name>
    <dbReference type="NCBI Taxonomy" id="938405"/>
    <lineage>
        <taxon>Bacteria</taxon>
        <taxon>Pseudomonadati</taxon>
        <taxon>Pseudomonadota</taxon>
        <taxon>Alphaproteobacteria</taxon>
        <taxon>Acetobacterales</taxon>
        <taxon>Roseomonadaceae</taxon>
        <taxon>Belnapia</taxon>
    </lineage>
</organism>
<dbReference type="GO" id="GO:0005198">
    <property type="term" value="F:structural molecule activity"/>
    <property type="evidence" value="ECO:0007669"/>
    <property type="project" value="InterPro"/>
</dbReference>
<evidence type="ECO:0000256" key="2">
    <source>
        <dbReference type="ARBA" id="ARBA00009272"/>
    </source>
</evidence>
<keyword evidence="6" id="KW-1185">Reference proteome</keyword>
<dbReference type="GO" id="GO:0009425">
    <property type="term" value="C:bacterial-type flagellum basal body"/>
    <property type="evidence" value="ECO:0007669"/>
    <property type="project" value="UniProtKB-SubCell"/>
</dbReference>
<keyword evidence="5" id="KW-0969">Cilium</keyword>
<dbReference type="HAMAP" id="MF_00724">
    <property type="entry name" value="FliE"/>
    <property type="match status" value="1"/>
</dbReference>
<sequence length="96" mass="9706">MIGSVAPLQAAAAYRATVSPEASAEGGFGATLQRAVEGAVELGRGADAASTQALTGQGSVSEVVMAVSRAELALQTAVALRDRVVSAYQDVMRMPI</sequence>
<dbReference type="GO" id="GO:0003774">
    <property type="term" value="F:cytoskeletal motor activity"/>
    <property type="evidence" value="ECO:0007669"/>
    <property type="project" value="InterPro"/>
</dbReference>
<dbReference type="EMBL" id="FMZX01000002">
    <property type="protein sequence ID" value="SDC77996.1"/>
    <property type="molecule type" value="Genomic_DNA"/>
</dbReference>
<evidence type="ECO:0000256" key="1">
    <source>
        <dbReference type="ARBA" id="ARBA00004117"/>
    </source>
</evidence>
<proteinExistence type="inferred from homology"/>
<dbReference type="STRING" id="938405.SAMN02927895_02065"/>
<keyword evidence="3 4" id="KW-0975">Bacterial flagellum</keyword>
<dbReference type="GO" id="GO:0071973">
    <property type="term" value="P:bacterial-type flagellum-dependent cell motility"/>
    <property type="evidence" value="ECO:0007669"/>
    <property type="project" value="InterPro"/>
</dbReference>
<dbReference type="InterPro" id="IPR001624">
    <property type="entry name" value="FliE"/>
</dbReference>
<dbReference type="RefSeq" id="WP_090563219.1">
    <property type="nucleotide sequence ID" value="NZ_FMXZ01000004.1"/>
</dbReference>
<dbReference type="AlphaFoldDB" id="A0A1G6PEP8"/>
<evidence type="ECO:0000256" key="3">
    <source>
        <dbReference type="ARBA" id="ARBA00023143"/>
    </source>
</evidence>
<dbReference type="Pfam" id="PF02049">
    <property type="entry name" value="FliE"/>
    <property type="match status" value="1"/>
</dbReference>
<name>A0A1G6PEP8_9PROT</name>
<evidence type="ECO:0000313" key="5">
    <source>
        <dbReference type="EMBL" id="SDC77996.1"/>
    </source>
</evidence>
<keyword evidence="5" id="KW-0966">Cell projection</keyword>
<protein>
    <recommendedName>
        <fullName evidence="4">Flagellar hook-basal body complex protein FliE</fullName>
    </recommendedName>
</protein>
<comment type="subcellular location">
    <subcellularLocation>
        <location evidence="1 4">Bacterial flagellum basal body</location>
    </subcellularLocation>
</comment>
<dbReference type="Proteomes" id="UP000198925">
    <property type="component" value="Unassembled WGS sequence"/>
</dbReference>
<dbReference type="PANTHER" id="PTHR34653">
    <property type="match status" value="1"/>
</dbReference>
<keyword evidence="5" id="KW-0282">Flagellum</keyword>
<gene>
    <name evidence="4" type="primary">fliE</name>
    <name evidence="5" type="ORF">SAMN04487779_1002347</name>
</gene>
<accession>A0A1G6PEP8</accession>
<evidence type="ECO:0000313" key="6">
    <source>
        <dbReference type="Proteomes" id="UP000198925"/>
    </source>
</evidence>